<sequence>MNWAGLHADILESISARLTEPKDFVSFRAVCPQWRETITRTAHARFLPWILKSDEVGVSVNVLFYSLSSEKYQEIHVPALKGRRTRLAGFGAGHLIGIDVDDDLSAVLVNPLTGESTALPRLPERFRGIITYGFAADPEMLREDDVSVAIYNWWPTGHVRIQVALWRRRGGHGWAVLPSERFWTRMPKQRSRLAAHGPEVLEGEIAGDGEEGEMEMQWVHDMDGAHLMEHGGQVRFLFRMEGNGLGAVLPGTPPRVTFELRDMLGDNNWAAVDWADAPELRDKVIFQSADTCCHVLPAGDNFVGLSKNSIYFVDRRRRRGDAEAYCLCKWDLLQRVATVVEEIPGDWDWNLGDATLAQ</sequence>
<dbReference type="InterPro" id="IPR005174">
    <property type="entry name" value="KIB1-4_b-propeller"/>
</dbReference>
<dbReference type="PANTHER" id="PTHR33165:SF76">
    <property type="entry name" value="OS01G0526550 PROTEIN"/>
    <property type="match status" value="1"/>
</dbReference>
<dbReference type="Pfam" id="PF03478">
    <property type="entry name" value="Beta-prop_KIB1-4"/>
    <property type="match status" value="1"/>
</dbReference>
<accession>A0A4U6UL52</accession>
<dbReference type="EMBL" id="CM016556">
    <property type="protein sequence ID" value="TKW15865.1"/>
    <property type="molecule type" value="Genomic_DNA"/>
</dbReference>
<protein>
    <recommendedName>
        <fullName evidence="1">KIB1-4 beta-propeller domain-containing protein</fullName>
    </recommendedName>
</protein>
<name>A0A4U6UL52_SETVI</name>
<gene>
    <name evidence="2" type="ORF">SEVIR_5G211400v2</name>
</gene>
<feature type="domain" description="KIB1-4 beta-propeller" evidence="1">
    <location>
        <begin position="64"/>
        <end position="321"/>
    </location>
</feature>
<evidence type="ECO:0000259" key="1">
    <source>
        <dbReference type="Pfam" id="PF03478"/>
    </source>
</evidence>
<evidence type="ECO:0000313" key="2">
    <source>
        <dbReference type="EMBL" id="TKW15865.1"/>
    </source>
</evidence>
<dbReference type="Proteomes" id="UP000298652">
    <property type="component" value="Chromosome 5"/>
</dbReference>
<evidence type="ECO:0000313" key="3">
    <source>
        <dbReference type="Proteomes" id="UP000298652"/>
    </source>
</evidence>
<keyword evidence="3" id="KW-1185">Reference proteome</keyword>
<organism evidence="2 3">
    <name type="scientific">Setaria viridis</name>
    <name type="common">Green bristlegrass</name>
    <name type="synonym">Setaria italica subsp. viridis</name>
    <dbReference type="NCBI Taxonomy" id="4556"/>
    <lineage>
        <taxon>Eukaryota</taxon>
        <taxon>Viridiplantae</taxon>
        <taxon>Streptophyta</taxon>
        <taxon>Embryophyta</taxon>
        <taxon>Tracheophyta</taxon>
        <taxon>Spermatophyta</taxon>
        <taxon>Magnoliopsida</taxon>
        <taxon>Liliopsida</taxon>
        <taxon>Poales</taxon>
        <taxon>Poaceae</taxon>
        <taxon>PACMAD clade</taxon>
        <taxon>Panicoideae</taxon>
        <taxon>Panicodae</taxon>
        <taxon>Paniceae</taxon>
        <taxon>Cenchrinae</taxon>
        <taxon>Setaria</taxon>
    </lineage>
</organism>
<proteinExistence type="predicted"/>
<reference evidence="2" key="1">
    <citation type="submission" date="2019-03" db="EMBL/GenBank/DDBJ databases">
        <title>WGS assembly of Setaria viridis.</title>
        <authorList>
            <person name="Huang P."/>
            <person name="Jenkins J."/>
            <person name="Grimwood J."/>
            <person name="Barry K."/>
            <person name="Healey A."/>
            <person name="Mamidi S."/>
            <person name="Sreedasyam A."/>
            <person name="Shu S."/>
            <person name="Feldman M."/>
            <person name="Wu J."/>
            <person name="Yu Y."/>
            <person name="Chen C."/>
            <person name="Johnson J."/>
            <person name="Rokhsar D."/>
            <person name="Baxter I."/>
            <person name="Schmutz J."/>
            <person name="Brutnell T."/>
            <person name="Kellogg E."/>
        </authorList>
    </citation>
    <scope>NUCLEOTIDE SEQUENCE [LARGE SCALE GENOMIC DNA]</scope>
</reference>
<dbReference type="AlphaFoldDB" id="A0A4U6UL52"/>
<dbReference type="PANTHER" id="PTHR33165">
    <property type="entry name" value="F-BOX DOMAIN CONTAINING PROTEIN-LIKE-RELATED"/>
    <property type="match status" value="1"/>
</dbReference>
<dbReference type="Gramene" id="TKW15865">
    <property type="protein sequence ID" value="TKW15865"/>
    <property type="gene ID" value="SEVIR_5G211400v2"/>
</dbReference>